<geneLocation type="plasmid" evidence="1 2">
    <name>megaplasmid pDF308</name>
</geneLocation>
<keyword evidence="1" id="KW-0614">Plasmid</keyword>
<dbReference type="Proteomes" id="UP000001520">
    <property type="component" value="Plasmid megaplasmid pDF308"/>
</dbReference>
<organism evidence="1 2">
    <name type="scientific">Deferribacter desulfuricans (strain DSM 14783 / JCM 11476 / NBRC 101012 / SSM1)</name>
    <dbReference type="NCBI Taxonomy" id="639282"/>
    <lineage>
        <taxon>Bacteria</taxon>
        <taxon>Pseudomonadati</taxon>
        <taxon>Deferribacterota</taxon>
        <taxon>Deferribacteres</taxon>
        <taxon>Deferribacterales</taxon>
        <taxon>Deferribacteraceae</taxon>
        <taxon>Deferribacter</taxon>
    </lineage>
</organism>
<gene>
    <name evidence="1" type="ordered locus">DEFDS_P012</name>
</gene>
<keyword evidence="2" id="KW-1185">Reference proteome</keyword>
<proteinExistence type="predicted"/>
<dbReference type="KEGG" id="ddf:DEFDS_P012"/>
<sequence>MNTYIELLHDVHFKNGIYILQNINFIKFPLWFPTRKKSDLKEYVNKFTKDIYYRVYCEKGLPRQKDFEILNTLLWFYLKSLNEIYYSTVTNFPGDKFSENEVFEYKTKGQHNKYVEKKLRFDRFKLLKNGLGITCNLIDLSNNIGYNNAIYKQIIEESLDKWANIEIEYSNCYYIDKGKVTSKTFKNIIQKYVVNKNKVVIIFNQDFIKEFLQDKSWCVIDYSEYIKLSNTSRRLYEYLILANNVISMNIKLFYRQLGLTGDYSISKMVRILNKAIEEINNHTKLKVIKTNLNELKGKNNKLYIKTEKTHVLYDKIIDYYDQIIEEILKFYGIYFDDIKGFDKITKDKKDVRKNFIEDIEFKSYYETKIQEFKQLSKVKPTKEHTNEKLKKKKIKAINKLQKFSRSLLYVLNNQDKIKNKTSYLNACLREKSFDKMLSNSGFSGVIMKRFYTELLQDFISNSVLEKFGEVNFAERIVLDVLNKYEDYYKEDYNKYLAEFLMVGDNFSAPLVKLLCTIKYLITEVTSIKNNLVSFYYFEKLVDLLLLLKFINSTKQKSLFICLLNDSVCRTLNYESFVYLYDLFEQDDDVYEFLENNTINTGEVA</sequence>
<evidence type="ECO:0000313" key="1">
    <source>
        <dbReference type="EMBL" id="BAI81640.1"/>
    </source>
</evidence>
<evidence type="ECO:0000313" key="2">
    <source>
        <dbReference type="Proteomes" id="UP000001520"/>
    </source>
</evidence>
<dbReference type="EMBL" id="AP011530">
    <property type="protein sequence ID" value="BAI81640.1"/>
    <property type="molecule type" value="Genomic_DNA"/>
</dbReference>
<name>D3PEJ8_DEFDS</name>
<dbReference type="HOGENOM" id="CLU_451807_0_0_0"/>
<evidence type="ECO:0008006" key="3">
    <source>
        <dbReference type="Google" id="ProtNLM"/>
    </source>
</evidence>
<protein>
    <recommendedName>
        <fullName evidence="3">Initiator Rep protein domain-containing protein</fullName>
    </recommendedName>
</protein>
<dbReference type="AlphaFoldDB" id="D3PEJ8"/>
<reference evidence="1 2" key="1">
    <citation type="journal article" date="2010" name="DNA Res.">
        <title>Bacterial lifestyle in a deep-sea hydrothermal vent chimney revealed by the genome sequence of the thermophilic bacterium Deferribacter desulfuricans SSM1.</title>
        <authorList>
            <person name="Takaki Y."/>
            <person name="Shimamura S."/>
            <person name="Nakagawa S."/>
            <person name="Fukuhara Y."/>
            <person name="Horikawa H."/>
            <person name="Ankai A."/>
            <person name="Harada T."/>
            <person name="Hosoyama A."/>
            <person name="Oguchi A."/>
            <person name="Fukui S."/>
            <person name="Fujita N."/>
            <person name="Takami H."/>
            <person name="Takai K."/>
        </authorList>
    </citation>
    <scope>NUCLEOTIDE SEQUENCE [LARGE SCALE GENOMIC DNA]</scope>
    <source>
        <strain evidence="2">DSM 14783 / JCM 11476 / NBRC 101012 / SSM1</strain>
        <plasmid evidence="2">Plasmid megaplasmid pDF308</plasmid>
    </source>
</reference>
<accession>D3PEJ8</accession>
<dbReference type="RefSeq" id="WP_013008885.1">
    <property type="nucleotide sequence ID" value="NC_013940.1"/>
</dbReference>